<dbReference type="Proteomes" id="UP000307790">
    <property type="component" value="Unassembled WGS sequence"/>
</dbReference>
<evidence type="ECO:0000259" key="16">
    <source>
        <dbReference type="Pfam" id="PF07715"/>
    </source>
</evidence>
<proteinExistence type="inferred from homology"/>
<dbReference type="GO" id="GO:0009279">
    <property type="term" value="C:cell outer membrane"/>
    <property type="evidence" value="ECO:0007669"/>
    <property type="project" value="UniProtKB-SubCell"/>
</dbReference>
<keyword evidence="4 11" id="KW-1134">Transmembrane beta strand</keyword>
<dbReference type="Pfam" id="PF00593">
    <property type="entry name" value="TonB_dep_Rec_b-barrel"/>
    <property type="match status" value="1"/>
</dbReference>
<dbReference type="PROSITE" id="PS52016">
    <property type="entry name" value="TONB_DEPENDENT_REC_3"/>
    <property type="match status" value="1"/>
</dbReference>
<protein>
    <submittedName>
        <fullName evidence="17">TonB-dependent hemoglobin/transferrin/lactoferrin family receptor</fullName>
    </submittedName>
</protein>
<dbReference type="RefSeq" id="WP_138318472.1">
    <property type="nucleotide sequence ID" value="NZ_VCBC01000003.1"/>
</dbReference>
<feature type="short sequence motif" description="TonB box" evidence="12">
    <location>
        <begin position="39"/>
        <end position="45"/>
    </location>
</feature>
<evidence type="ECO:0000256" key="4">
    <source>
        <dbReference type="ARBA" id="ARBA00022452"/>
    </source>
</evidence>
<dbReference type="InterPro" id="IPR011276">
    <property type="entry name" value="TonB_haem/Hb_rcpt"/>
</dbReference>
<feature type="domain" description="TonB-dependent receptor-like beta-barrel" evidence="15">
    <location>
        <begin position="246"/>
        <end position="691"/>
    </location>
</feature>
<name>A0A5R9IV10_9GAMM</name>
<evidence type="ECO:0000256" key="1">
    <source>
        <dbReference type="ARBA" id="ARBA00004571"/>
    </source>
</evidence>
<evidence type="ECO:0000256" key="12">
    <source>
        <dbReference type="PROSITE-ProRule" id="PRU10143"/>
    </source>
</evidence>
<evidence type="ECO:0000259" key="15">
    <source>
        <dbReference type="Pfam" id="PF00593"/>
    </source>
</evidence>
<keyword evidence="3 11" id="KW-0813">Transport</keyword>
<dbReference type="PANTHER" id="PTHR30069">
    <property type="entry name" value="TONB-DEPENDENT OUTER MEMBRANE RECEPTOR"/>
    <property type="match status" value="1"/>
</dbReference>
<evidence type="ECO:0000256" key="8">
    <source>
        <dbReference type="ARBA" id="ARBA00023136"/>
    </source>
</evidence>
<evidence type="ECO:0000256" key="13">
    <source>
        <dbReference type="PROSITE-ProRule" id="PRU10144"/>
    </source>
</evidence>
<keyword evidence="18" id="KW-1185">Reference proteome</keyword>
<feature type="signal peptide" evidence="14">
    <location>
        <begin position="1"/>
        <end position="25"/>
    </location>
</feature>
<evidence type="ECO:0000256" key="10">
    <source>
        <dbReference type="ARBA" id="ARBA00023237"/>
    </source>
</evidence>
<dbReference type="GO" id="GO:0015344">
    <property type="term" value="F:siderophore uptake transmembrane transporter activity"/>
    <property type="evidence" value="ECO:0007669"/>
    <property type="project" value="TreeGrafter"/>
</dbReference>
<dbReference type="InterPro" id="IPR037066">
    <property type="entry name" value="Plug_dom_sf"/>
</dbReference>
<sequence length="729" mass="80214">MYRCKKTLLSTAIAGQFLLSPAALADEQQPGPVTDLIETIVVSGSKTPKALQDVAGSISVIDSQTIDNQVVTDLNEIFKYDPSIQVTGGVGGAQNILVRGMGSDRILMIKDGMRMNEGYGANGQNDIVGRGFIDTDTLKQVEVAKGAASSLYGSDALGGIVVFTTKDASDYLSDGERVGGRVKLEYSDHSAQTGIAGTLALQTGSVEHLLNASVRDGEEQQNFEGSNAPFTIESTSGLYKAKWNINRSNALNLIVDYYKQDVKGDSADGLLFYFRGLADYGYNIVTENTTTEKQSTAYKLQYTSTSKTPFFDSLNISFYDNSAEQSDEEYGQLDINAPIFGTVELRDMWKTGFYKQETTGFLSNATLALNKTHTLGYGLDYETTKSMRTQHEYREVAGVSTKDDVTNKFPTNDINRLGVFFNDEISLLSGDFLITPGVRFDQYNMDPNGALKTNGEEFAKIDESQTSFNLGALYKVNDLLSAFAQYGQGFKVPAYDLAYIEHYNQAASTYIYEIVPSDDLSPEESDSFEVGVRGHVGDLIINAAIYYTEYDQFLATQLIDSQTVFNEDGSFAYQHDTFQYQNIDSVTIKGAELALDYAINNRFSIFANASYQDGKDDTTDEYINTISPLSGVVGVNFDYHDLSSQLTLNWADRMTKVDDGESEIAGYGSLDWSLNYQVNDAMTLNVLASNLLDKEYIRFVNVAGHASDSDLQGFTEPGRGFAANVMYQF</sequence>
<evidence type="ECO:0000256" key="6">
    <source>
        <dbReference type="ARBA" id="ARBA00022729"/>
    </source>
</evidence>
<organism evidence="17 18">
    <name type="scientific">Thalassotalea litorea</name>
    <dbReference type="NCBI Taxonomy" id="2020715"/>
    <lineage>
        <taxon>Bacteria</taxon>
        <taxon>Pseudomonadati</taxon>
        <taxon>Pseudomonadota</taxon>
        <taxon>Gammaproteobacteria</taxon>
        <taxon>Alteromonadales</taxon>
        <taxon>Colwelliaceae</taxon>
        <taxon>Thalassotalea</taxon>
    </lineage>
</organism>
<evidence type="ECO:0000256" key="5">
    <source>
        <dbReference type="ARBA" id="ARBA00022692"/>
    </source>
</evidence>
<evidence type="ECO:0000256" key="2">
    <source>
        <dbReference type="ARBA" id="ARBA00008143"/>
    </source>
</evidence>
<reference evidence="17 18" key="1">
    <citation type="submission" date="2019-05" db="EMBL/GenBank/DDBJ databases">
        <title>Genome sequences of Thalassotalea litorea 1K03283.</title>
        <authorList>
            <person name="Zhang D."/>
        </authorList>
    </citation>
    <scope>NUCLEOTIDE SEQUENCE [LARGE SCALE GENOMIC DNA]</scope>
    <source>
        <strain evidence="17 18">MCCC 1K03283</strain>
    </source>
</reference>
<feature type="domain" description="TonB-dependent receptor plug" evidence="16">
    <location>
        <begin position="51"/>
        <end position="160"/>
    </location>
</feature>
<evidence type="ECO:0000313" key="18">
    <source>
        <dbReference type="Proteomes" id="UP000307790"/>
    </source>
</evidence>
<dbReference type="EMBL" id="VCBC01000003">
    <property type="protein sequence ID" value="TLU67191.1"/>
    <property type="molecule type" value="Genomic_DNA"/>
</dbReference>
<keyword evidence="9 17" id="KW-0675">Receptor</keyword>
<comment type="subcellular location">
    <subcellularLocation>
        <location evidence="1 11">Cell outer membrane</location>
        <topology evidence="1 11">Multi-pass membrane protein</topology>
    </subcellularLocation>
</comment>
<dbReference type="OrthoDB" id="9764669at2"/>
<comment type="caution">
    <text evidence="17">The sequence shown here is derived from an EMBL/GenBank/DDBJ whole genome shotgun (WGS) entry which is preliminary data.</text>
</comment>
<dbReference type="Pfam" id="PF07715">
    <property type="entry name" value="Plug"/>
    <property type="match status" value="1"/>
</dbReference>
<dbReference type="GO" id="GO:0044718">
    <property type="term" value="P:siderophore transmembrane transport"/>
    <property type="evidence" value="ECO:0007669"/>
    <property type="project" value="TreeGrafter"/>
</dbReference>
<evidence type="ECO:0000256" key="3">
    <source>
        <dbReference type="ARBA" id="ARBA00022448"/>
    </source>
</evidence>
<evidence type="ECO:0000256" key="9">
    <source>
        <dbReference type="ARBA" id="ARBA00023170"/>
    </source>
</evidence>
<keyword evidence="6 14" id="KW-0732">Signal</keyword>
<dbReference type="InterPro" id="IPR000531">
    <property type="entry name" value="Beta-barrel_TonB"/>
</dbReference>
<dbReference type="InterPro" id="IPR012910">
    <property type="entry name" value="Plug_dom"/>
</dbReference>
<feature type="short sequence motif" description="TonB C-terminal box" evidence="13">
    <location>
        <begin position="712"/>
        <end position="729"/>
    </location>
</feature>
<keyword evidence="7 12" id="KW-0798">TonB box</keyword>
<dbReference type="InterPro" id="IPR010916">
    <property type="entry name" value="TonB_box_CS"/>
</dbReference>
<dbReference type="Gene3D" id="2.40.170.20">
    <property type="entry name" value="TonB-dependent receptor, beta-barrel domain"/>
    <property type="match status" value="1"/>
</dbReference>
<gene>
    <name evidence="17" type="ORF">FE810_02590</name>
</gene>
<dbReference type="PROSITE" id="PS01156">
    <property type="entry name" value="TONB_DEPENDENT_REC_2"/>
    <property type="match status" value="1"/>
</dbReference>
<dbReference type="InterPro" id="IPR036942">
    <property type="entry name" value="Beta-barrel_TonB_sf"/>
</dbReference>
<keyword evidence="5 11" id="KW-0812">Transmembrane</keyword>
<dbReference type="Gene3D" id="2.170.130.10">
    <property type="entry name" value="TonB-dependent receptor, plug domain"/>
    <property type="match status" value="1"/>
</dbReference>
<dbReference type="GO" id="GO:0015232">
    <property type="term" value="F:heme transmembrane transporter activity"/>
    <property type="evidence" value="ECO:0007669"/>
    <property type="project" value="InterPro"/>
</dbReference>
<feature type="chain" id="PRO_5024278813" evidence="14">
    <location>
        <begin position="26"/>
        <end position="729"/>
    </location>
</feature>
<dbReference type="InterPro" id="IPR010917">
    <property type="entry name" value="TonB_rcpt_CS"/>
</dbReference>
<dbReference type="InterPro" id="IPR010949">
    <property type="entry name" value="TonB_Hb/transfer/lactofer_rcpt"/>
</dbReference>
<dbReference type="NCBIfam" id="TIGR01786">
    <property type="entry name" value="TonB-hemlactrns"/>
    <property type="match status" value="1"/>
</dbReference>
<dbReference type="PANTHER" id="PTHR30069:SF29">
    <property type="entry name" value="HEMOGLOBIN AND HEMOGLOBIN-HAPTOGLOBIN-BINDING PROTEIN 1-RELATED"/>
    <property type="match status" value="1"/>
</dbReference>
<dbReference type="NCBIfam" id="TIGR01785">
    <property type="entry name" value="TonB-hemin"/>
    <property type="match status" value="1"/>
</dbReference>
<keyword evidence="8 11" id="KW-0472">Membrane</keyword>
<evidence type="ECO:0000256" key="14">
    <source>
        <dbReference type="SAM" id="SignalP"/>
    </source>
</evidence>
<dbReference type="CDD" id="cd01347">
    <property type="entry name" value="ligand_gated_channel"/>
    <property type="match status" value="1"/>
</dbReference>
<dbReference type="SUPFAM" id="SSF56935">
    <property type="entry name" value="Porins"/>
    <property type="match status" value="1"/>
</dbReference>
<evidence type="ECO:0000256" key="7">
    <source>
        <dbReference type="ARBA" id="ARBA00023077"/>
    </source>
</evidence>
<accession>A0A5R9IV10</accession>
<keyword evidence="10 11" id="KW-0998">Cell outer membrane</keyword>
<dbReference type="AlphaFoldDB" id="A0A5R9IV10"/>
<evidence type="ECO:0000313" key="17">
    <source>
        <dbReference type="EMBL" id="TLU67191.1"/>
    </source>
</evidence>
<dbReference type="InterPro" id="IPR039426">
    <property type="entry name" value="TonB-dep_rcpt-like"/>
</dbReference>
<comment type="similarity">
    <text evidence="2">Belongs to the TonB-dependent receptor family. Hemoglobin/haptoglobin binding protein subfamily.</text>
</comment>
<dbReference type="PROSITE" id="PS00430">
    <property type="entry name" value="TONB_DEPENDENT_REC_1"/>
    <property type="match status" value="1"/>
</dbReference>
<evidence type="ECO:0000256" key="11">
    <source>
        <dbReference type="PROSITE-ProRule" id="PRU01360"/>
    </source>
</evidence>